<proteinExistence type="predicted"/>
<reference evidence="1 2" key="1">
    <citation type="submission" date="2019-01" db="EMBL/GenBank/DDBJ databases">
        <title>Flavobacterium sp. nov. isolated from arctic soil.</title>
        <authorList>
            <person name="Kim D.-U."/>
        </authorList>
    </citation>
    <scope>NUCLEOTIDE SEQUENCE [LARGE SCALE GENOMIC DNA]</scope>
    <source>
        <strain evidence="1 2">Kopri-42</strain>
    </source>
</reference>
<keyword evidence="2" id="KW-1185">Reference proteome</keyword>
<dbReference type="EMBL" id="QNVY02000005">
    <property type="protein sequence ID" value="RYJ50995.1"/>
    <property type="molecule type" value="Genomic_DNA"/>
</dbReference>
<gene>
    <name evidence="1" type="ORF">DR871_013800</name>
</gene>
<comment type="caution">
    <text evidence="1">The sequence shown here is derived from an EMBL/GenBank/DDBJ whole genome shotgun (WGS) entry which is preliminary data.</text>
</comment>
<evidence type="ECO:0000313" key="1">
    <source>
        <dbReference type="EMBL" id="RYJ50995.1"/>
    </source>
</evidence>
<evidence type="ECO:0000313" key="2">
    <source>
        <dbReference type="Proteomes" id="UP000253235"/>
    </source>
</evidence>
<dbReference type="AlphaFoldDB" id="A0A482TEA4"/>
<dbReference type="Proteomes" id="UP000253235">
    <property type="component" value="Unassembled WGS sequence"/>
</dbReference>
<organism evidence="1 2">
    <name type="scientific">Flavobacterium petrolei</name>
    <dbReference type="NCBI Taxonomy" id="2259594"/>
    <lineage>
        <taxon>Bacteria</taxon>
        <taxon>Pseudomonadati</taxon>
        <taxon>Bacteroidota</taxon>
        <taxon>Flavobacteriia</taxon>
        <taxon>Flavobacteriales</taxon>
        <taxon>Flavobacteriaceae</taxon>
        <taxon>Flavobacterium</taxon>
    </lineage>
</organism>
<accession>A0A482TEA4</accession>
<sequence>MDFNKNIILSINKVKIYPGEVFDFVRVYIMEGFGEIEGKCIIVYKRRKDNISISFSIQQYRYFTVNGGKMDIPNFDGFDFKSLPILTSEYFNKRNQSGLNFVDTFTVVKGNVEIEKHHPNLDVNQPIIGIGLDWMESSIIEKAQIKKRQTDYKENEYKEKLKLQKLEEKRIKFLSRKIDNKSDDEYDQSTQRCSFNYKKEDLYGVTFALKKITQPVVKTADFYEDAMNSKLTYVGFMGPTISFSIRTLFSFNLISSNIIRFHEFMEPENYIEYGDDLICIIPKQFKIVEVDDLIQNETKKVMFPYYYYKDFVEMKNKYLETKTYSKTEFNDFLSTFHGGPLEPRYVGAETSKQILIDMQNSMPLKRK</sequence>
<protein>
    <submittedName>
        <fullName evidence="1">Uncharacterized protein</fullName>
    </submittedName>
</protein>
<dbReference type="RefSeq" id="WP_113666779.1">
    <property type="nucleotide sequence ID" value="NZ_QNVY02000005.1"/>
</dbReference>
<name>A0A482TEA4_9FLAO</name>